<dbReference type="AlphaFoldDB" id="A0A0F8WYQ4"/>
<accession>A0A0F8WYQ4</accession>
<dbReference type="Gene3D" id="2.170.16.10">
    <property type="entry name" value="Hedgehog/Intein (Hint) domain"/>
    <property type="match status" value="1"/>
</dbReference>
<comment type="caution">
    <text evidence="1">The sequence shown here is derived from an EMBL/GenBank/DDBJ whole genome shotgun (WGS) entry which is preliminary data.</text>
</comment>
<dbReference type="EMBL" id="LAZR01062303">
    <property type="protein sequence ID" value="KKK61803.1"/>
    <property type="molecule type" value="Genomic_DNA"/>
</dbReference>
<dbReference type="PROSITE" id="PS50818">
    <property type="entry name" value="INTEIN_C_TER"/>
    <property type="match status" value="1"/>
</dbReference>
<dbReference type="InterPro" id="IPR030934">
    <property type="entry name" value="Intein_C"/>
</dbReference>
<proteinExistence type="predicted"/>
<organism evidence="1">
    <name type="scientific">marine sediment metagenome</name>
    <dbReference type="NCBI Taxonomy" id="412755"/>
    <lineage>
        <taxon>unclassified sequences</taxon>
        <taxon>metagenomes</taxon>
        <taxon>ecological metagenomes</taxon>
    </lineage>
</organism>
<feature type="non-terminal residue" evidence="1">
    <location>
        <position position="1"/>
    </location>
</feature>
<dbReference type="CDD" id="cd00081">
    <property type="entry name" value="Hint"/>
    <property type="match status" value="1"/>
</dbReference>
<dbReference type="SUPFAM" id="SSF51294">
    <property type="entry name" value="Hedgehog/intein (Hint) domain"/>
    <property type="match status" value="1"/>
</dbReference>
<sequence>QKQFDAQMKQRRREEPKWWESVLDFGGKAAGAYAGYKVYTLGGGGTCFAGSTLIATPNGPIAISLLNGDKIKTPGGYQSVLAVHEYDQHSELIVNGVEVTKTHPFVMSDGSLELSGNLKMGDMLWGGVEVTELKPHEGTGKVYNLDVEGHTFYLEGGILVHTGRDTDAV</sequence>
<protein>
    <submittedName>
        <fullName evidence="1">Uncharacterized protein</fullName>
    </submittedName>
</protein>
<evidence type="ECO:0000313" key="1">
    <source>
        <dbReference type="EMBL" id="KKK61803.1"/>
    </source>
</evidence>
<name>A0A0F8WYQ4_9ZZZZ</name>
<gene>
    <name evidence="1" type="ORF">LCGC14_3010700</name>
</gene>
<reference evidence="1" key="1">
    <citation type="journal article" date="2015" name="Nature">
        <title>Complex archaea that bridge the gap between prokaryotes and eukaryotes.</title>
        <authorList>
            <person name="Spang A."/>
            <person name="Saw J.H."/>
            <person name="Jorgensen S.L."/>
            <person name="Zaremba-Niedzwiedzka K."/>
            <person name="Martijn J."/>
            <person name="Lind A.E."/>
            <person name="van Eijk R."/>
            <person name="Schleper C."/>
            <person name="Guy L."/>
            <person name="Ettema T.J."/>
        </authorList>
    </citation>
    <scope>NUCLEOTIDE SEQUENCE</scope>
</reference>
<dbReference type="InterPro" id="IPR036844">
    <property type="entry name" value="Hint_dom_sf"/>
</dbReference>